<evidence type="ECO:0000313" key="6">
    <source>
        <dbReference type="Proteomes" id="UP001617427"/>
    </source>
</evidence>
<organism evidence="5 6">
    <name type="scientific">Herbaspirillum chlorophenolicum</name>
    <dbReference type="NCBI Taxonomy" id="211589"/>
    <lineage>
        <taxon>Bacteria</taxon>
        <taxon>Pseudomonadati</taxon>
        <taxon>Pseudomonadota</taxon>
        <taxon>Betaproteobacteria</taxon>
        <taxon>Burkholderiales</taxon>
        <taxon>Oxalobacteraceae</taxon>
        <taxon>Herbaspirillum</taxon>
    </lineage>
</organism>
<proteinExistence type="predicted"/>
<evidence type="ECO:0000313" key="5">
    <source>
        <dbReference type="EMBL" id="MFJ3044982.1"/>
    </source>
</evidence>
<reference evidence="5 6" key="1">
    <citation type="submission" date="2024-10" db="EMBL/GenBank/DDBJ databases">
        <title>The Natural Products Discovery Center: Release of the First 8490 Sequenced Strains for Exploring Actinobacteria Biosynthetic Diversity.</title>
        <authorList>
            <person name="Kalkreuter E."/>
            <person name="Kautsar S.A."/>
            <person name="Yang D."/>
            <person name="Bader C.D."/>
            <person name="Teijaro C.N."/>
            <person name="Fluegel L."/>
            <person name="Davis C.M."/>
            <person name="Simpson J.R."/>
            <person name="Lauterbach L."/>
            <person name="Steele A.D."/>
            <person name="Gui C."/>
            <person name="Meng S."/>
            <person name="Li G."/>
            <person name="Viehrig K."/>
            <person name="Ye F."/>
            <person name="Su P."/>
            <person name="Kiefer A.F."/>
            <person name="Nichols A."/>
            <person name="Cepeda A.J."/>
            <person name="Yan W."/>
            <person name="Fan B."/>
            <person name="Jiang Y."/>
            <person name="Adhikari A."/>
            <person name="Zheng C.-J."/>
            <person name="Schuster L."/>
            <person name="Cowan T.M."/>
            <person name="Smanski M.J."/>
            <person name="Chevrette M.G."/>
            <person name="De Carvalho L.P.S."/>
            <person name="Shen B."/>
        </authorList>
    </citation>
    <scope>NUCLEOTIDE SEQUENCE [LARGE SCALE GENOMIC DNA]</scope>
    <source>
        <strain evidence="5 6">NPDC087045</strain>
    </source>
</reference>
<evidence type="ECO:0000256" key="1">
    <source>
        <dbReference type="ARBA" id="ARBA00022729"/>
    </source>
</evidence>
<evidence type="ECO:0000259" key="3">
    <source>
        <dbReference type="Pfam" id="PF02563"/>
    </source>
</evidence>
<evidence type="ECO:0000256" key="2">
    <source>
        <dbReference type="SAM" id="MobiDB-lite"/>
    </source>
</evidence>
<feature type="domain" description="Soluble ligand binding" evidence="4">
    <location>
        <begin position="189"/>
        <end position="233"/>
    </location>
</feature>
<dbReference type="PANTHER" id="PTHR33619:SF3">
    <property type="entry name" value="POLYSACCHARIDE EXPORT PROTEIN GFCE-RELATED"/>
    <property type="match status" value="1"/>
</dbReference>
<accession>A0ABW8EU52</accession>
<keyword evidence="6" id="KW-1185">Reference proteome</keyword>
<dbReference type="PANTHER" id="PTHR33619">
    <property type="entry name" value="POLYSACCHARIDE EXPORT PROTEIN GFCE-RELATED"/>
    <property type="match status" value="1"/>
</dbReference>
<comment type="caution">
    <text evidence="5">The sequence shown here is derived from an EMBL/GenBank/DDBJ whole genome shotgun (WGS) entry which is preliminary data.</text>
</comment>
<dbReference type="Gene3D" id="3.10.560.10">
    <property type="entry name" value="Outer membrane lipoprotein wza domain like"/>
    <property type="match status" value="2"/>
</dbReference>
<evidence type="ECO:0000259" key="4">
    <source>
        <dbReference type="Pfam" id="PF10531"/>
    </source>
</evidence>
<dbReference type="InterPro" id="IPR003715">
    <property type="entry name" value="Poly_export_N"/>
</dbReference>
<dbReference type="EMBL" id="JBIUZV010000002">
    <property type="protein sequence ID" value="MFJ3044982.1"/>
    <property type="molecule type" value="Genomic_DNA"/>
</dbReference>
<dbReference type="RefSeq" id="WP_402698458.1">
    <property type="nucleotide sequence ID" value="NZ_JBIUZV010000002.1"/>
</dbReference>
<gene>
    <name evidence="5" type="ORF">ACIPEN_04025</name>
</gene>
<dbReference type="Pfam" id="PF02563">
    <property type="entry name" value="Poly_export"/>
    <property type="match status" value="1"/>
</dbReference>
<feature type="compositionally biased region" description="Polar residues" evidence="2">
    <location>
        <begin position="7"/>
        <end position="20"/>
    </location>
</feature>
<dbReference type="Proteomes" id="UP001617427">
    <property type="component" value="Unassembled WGS sequence"/>
</dbReference>
<sequence length="263" mass="28410">MSAPPGTLSTLGLPSSTVTDARTGPGDVLRVTVFGQPDLSAEVGVNDKGILTLPLIGGIDVNGLTTSEIGKKIARALRDGDFLKNPEVSVEIVQLRSQMVSVLGEVSRPGRYPIPGHISVLELIAIAGGLTQNADQTVTLLRRDNDPKKSESDLRIPILLGETDVTDRKKLDVEMQPGDVIYVNKKKQFYIHGEVNRPGAYPMEPEMNVMRAISLGGGMTQRASKRRIYINREVPDKGIQSTKAALTDPVQPGDVVFVDESLF</sequence>
<dbReference type="Gene3D" id="3.30.1950.10">
    <property type="entry name" value="wza like domain"/>
    <property type="match status" value="1"/>
</dbReference>
<feature type="domain" description="Polysaccharide export protein N-terminal" evidence="3">
    <location>
        <begin position="19"/>
        <end position="92"/>
    </location>
</feature>
<keyword evidence="1" id="KW-0732">Signal</keyword>
<dbReference type="InterPro" id="IPR019554">
    <property type="entry name" value="Soluble_ligand-bd"/>
</dbReference>
<feature type="region of interest" description="Disordered" evidence="2">
    <location>
        <begin position="1"/>
        <end position="21"/>
    </location>
</feature>
<dbReference type="InterPro" id="IPR049712">
    <property type="entry name" value="Poly_export"/>
</dbReference>
<dbReference type="Pfam" id="PF10531">
    <property type="entry name" value="SLBB"/>
    <property type="match status" value="2"/>
</dbReference>
<protein>
    <submittedName>
        <fullName evidence="5">SLBB domain-containing protein</fullName>
    </submittedName>
</protein>
<feature type="domain" description="Soluble ligand binding" evidence="4">
    <location>
        <begin position="99"/>
        <end position="143"/>
    </location>
</feature>
<name>A0ABW8EU52_9BURK</name>